<evidence type="ECO:0000313" key="2">
    <source>
        <dbReference type="EMBL" id="UOB21209.1"/>
    </source>
</evidence>
<feature type="transmembrane region" description="Helical" evidence="1">
    <location>
        <begin position="12"/>
        <end position="32"/>
    </location>
</feature>
<feature type="transmembrane region" description="Helical" evidence="1">
    <location>
        <begin position="308"/>
        <end position="329"/>
    </location>
</feature>
<feature type="transmembrane region" description="Helical" evidence="1">
    <location>
        <begin position="123"/>
        <end position="140"/>
    </location>
</feature>
<keyword evidence="1" id="KW-0472">Membrane</keyword>
<keyword evidence="1" id="KW-1133">Transmembrane helix</keyword>
<accession>A0ABY3ZZ13</accession>
<keyword evidence="1" id="KW-0812">Transmembrane</keyword>
<organism evidence="2 3">
    <name type="scientific">Macrococcus armenti</name>
    <dbReference type="NCBI Taxonomy" id="2875764"/>
    <lineage>
        <taxon>Bacteria</taxon>
        <taxon>Bacillati</taxon>
        <taxon>Bacillota</taxon>
        <taxon>Bacilli</taxon>
        <taxon>Bacillales</taxon>
        <taxon>Staphylococcaceae</taxon>
        <taxon>Macrococcus</taxon>
    </lineage>
</organism>
<feature type="transmembrane region" description="Helical" evidence="1">
    <location>
        <begin position="195"/>
        <end position="216"/>
    </location>
</feature>
<feature type="transmembrane region" description="Helical" evidence="1">
    <location>
        <begin position="397"/>
        <end position="416"/>
    </location>
</feature>
<feature type="transmembrane region" description="Helical" evidence="1">
    <location>
        <begin position="152"/>
        <end position="175"/>
    </location>
</feature>
<feature type="transmembrane region" description="Helical" evidence="1">
    <location>
        <begin position="281"/>
        <end position="301"/>
    </location>
</feature>
<reference evidence="2" key="1">
    <citation type="submission" date="2022-03" db="EMBL/GenBank/DDBJ databases">
        <authorList>
            <person name="Vrbovska V."/>
            <person name="Kovarovic V."/>
            <person name="Botka T."/>
            <person name="Pantucek R."/>
        </authorList>
    </citation>
    <scope>NUCLEOTIDE SEQUENCE</scope>
    <source>
        <strain evidence="2">CCM 2609</strain>
    </source>
</reference>
<feature type="transmembrane region" description="Helical" evidence="1">
    <location>
        <begin position="248"/>
        <end position="269"/>
    </location>
</feature>
<evidence type="ECO:0000313" key="3">
    <source>
        <dbReference type="Proteomes" id="UP000830343"/>
    </source>
</evidence>
<name>A0ABY3ZZ13_9STAP</name>
<evidence type="ECO:0000256" key="1">
    <source>
        <dbReference type="SAM" id="Phobius"/>
    </source>
</evidence>
<gene>
    <name evidence="2" type="ORF">MRZ06_03765</name>
</gene>
<reference evidence="2" key="2">
    <citation type="submission" date="2022-04" db="EMBL/GenBank/DDBJ databases">
        <title>Antimicrobial genetic elements in methicillin-resistant Macrococcus armenti.</title>
        <authorList>
            <person name="Keller J.E."/>
            <person name="Schwendener S."/>
            <person name="Pantucek R."/>
            <person name="Perreten V."/>
        </authorList>
    </citation>
    <scope>NUCLEOTIDE SEQUENCE</scope>
    <source>
        <strain evidence="2">CCM 2609</strain>
    </source>
</reference>
<dbReference type="Proteomes" id="UP000830343">
    <property type="component" value="Chromosome"/>
</dbReference>
<dbReference type="RefSeq" id="WP_243366672.1">
    <property type="nucleotide sequence ID" value="NZ_CP094348.1"/>
</dbReference>
<feature type="transmembrane region" description="Helical" evidence="1">
    <location>
        <begin position="99"/>
        <end position="117"/>
    </location>
</feature>
<proteinExistence type="predicted"/>
<dbReference type="EMBL" id="CP094348">
    <property type="protein sequence ID" value="UOB21209.1"/>
    <property type="molecule type" value="Genomic_DNA"/>
</dbReference>
<feature type="transmembrane region" description="Helical" evidence="1">
    <location>
        <begin position="365"/>
        <end position="385"/>
    </location>
</feature>
<feature type="transmembrane region" description="Helical" evidence="1">
    <location>
        <begin position="341"/>
        <end position="358"/>
    </location>
</feature>
<protein>
    <submittedName>
        <fullName evidence="2">DUF6056 family protein</fullName>
    </submittedName>
</protein>
<dbReference type="Pfam" id="PF19528">
    <property type="entry name" value="DUF6056"/>
    <property type="match status" value="1"/>
</dbReference>
<sequence length="486" mass="56796">MNLNLLYNRKINALAFIFLFYFIVSICIPLTGDDWTWKSAEGIKRLKSGFYNYNGRYISNVLEIILVRSSILKVLFMTFTSYYTLIFINKIIDNKLHPFVSFILICLLPIPVFAQTYGWVAGFVNYNISILLVLIMINIYKSTANNTKNLELLYYFCFALISMLFVEHVTIYLFLISIFFNVKFYICNKMINKKYFSLFIGHLFGMIIMFSNKAYMSIFLGEDTYRTIQDERPFLTKATQIFVEQMNILFGIYNLPILILLFSLFIILLNKYKVNPIIIKIGIYLFLLNILINLLLFKVILNKDIIHAIHYISSLLLLLSFLYMFAVLIINYNSDFVFRKILFYLTGFALLTGPFFVITPYGGRCALASLIFLIIIILIMIDNVITNDIKEKINVMYYQIFVFVCIFVFIAYIIPLSSNKAVEMKRDSALENLNAVNKSIEIKMIPYPNYHQMPNPVEGVYMTQFYKENLNIDQSVKLIPENQEVD</sequence>
<dbReference type="InterPro" id="IPR045691">
    <property type="entry name" value="DUF6056"/>
</dbReference>
<feature type="transmembrane region" description="Helical" evidence="1">
    <location>
        <begin position="65"/>
        <end position="87"/>
    </location>
</feature>
<keyword evidence="3" id="KW-1185">Reference proteome</keyword>